<dbReference type="InterPro" id="IPR007484">
    <property type="entry name" value="Peptidase_M28"/>
</dbReference>
<evidence type="ECO:0000256" key="5">
    <source>
        <dbReference type="ARBA" id="ARBA00022801"/>
    </source>
</evidence>
<evidence type="ECO:0000313" key="9">
    <source>
        <dbReference type="Proteomes" id="UP000677668"/>
    </source>
</evidence>
<dbReference type="Proteomes" id="UP000677668">
    <property type="component" value="Chromosome 1"/>
</dbReference>
<evidence type="ECO:0000256" key="4">
    <source>
        <dbReference type="ARBA" id="ARBA00022729"/>
    </source>
</evidence>
<protein>
    <submittedName>
        <fullName evidence="8">M20/M25/M40 family metallo-hydrolase</fullName>
    </submittedName>
</protein>
<reference evidence="8 9" key="1">
    <citation type="submission" date="2021-03" db="EMBL/GenBank/DDBJ databases">
        <title>Genomic and phenotypic characterization of Chloracidobacterium isolates provides evidence for multiple species.</title>
        <authorList>
            <person name="Saini M.K."/>
            <person name="Costas A.M.G."/>
            <person name="Tank M."/>
            <person name="Bryant D.A."/>
        </authorList>
    </citation>
    <scope>NUCLEOTIDE SEQUENCE [LARGE SCALE GENOMIC DNA]</scope>
    <source>
        <strain evidence="8 9">N</strain>
    </source>
</reference>
<accession>A0ABX8B4A2</accession>
<dbReference type="Pfam" id="PF04389">
    <property type="entry name" value="Peptidase_M28"/>
    <property type="match status" value="1"/>
</dbReference>
<keyword evidence="3" id="KW-0479">Metal-binding</keyword>
<dbReference type="SUPFAM" id="SSF52025">
    <property type="entry name" value="PA domain"/>
    <property type="match status" value="1"/>
</dbReference>
<keyword evidence="9" id="KW-1185">Reference proteome</keyword>
<evidence type="ECO:0000259" key="7">
    <source>
        <dbReference type="Pfam" id="PF04389"/>
    </source>
</evidence>
<evidence type="ECO:0000256" key="1">
    <source>
        <dbReference type="ARBA" id="ARBA00022438"/>
    </source>
</evidence>
<keyword evidence="4" id="KW-0732">Signal</keyword>
<keyword evidence="1" id="KW-0031">Aminopeptidase</keyword>
<evidence type="ECO:0000256" key="3">
    <source>
        <dbReference type="ARBA" id="ARBA00022723"/>
    </source>
</evidence>
<evidence type="ECO:0000256" key="6">
    <source>
        <dbReference type="ARBA" id="ARBA00022833"/>
    </source>
</evidence>
<name>A0ABX8B4A2_9BACT</name>
<keyword evidence="2" id="KW-0645">Protease</keyword>
<dbReference type="SUPFAM" id="SSF53187">
    <property type="entry name" value="Zn-dependent exopeptidases"/>
    <property type="match status" value="1"/>
</dbReference>
<organism evidence="8 9">
    <name type="scientific">Chloracidobacterium sp. N</name>
    <dbReference type="NCBI Taxonomy" id="2821540"/>
    <lineage>
        <taxon>Bacteria</taxon>
        <taxon>Pseudomonadati</taxon>
        <taxon>Acidobacteriota</taxon>
        <taxon>Terriglobia</taxon>
        <taxon>Terriglobales</taxon>
        <taxon>Acidobacteriaceae</taxon>
        <taxon>Chloracidobacterium</taxon>
        <taxon>Chloracidobacterium aggregatum</taxon>
    </lineage>
</organism>
<feature type="domain" description="Peptidase M28" evidence="7">
    <location>
        <begin position="308"/>
        <end position="525"/>
    </location>
</feature>
<evidence type="ECO:0000256" key="2">
    <source>
        <dbReference type="ARBA" id="ARBA00022670"/>
    </source>
</evidence>
<dbReference type="EMBL" id="CP072642">
    <property type="protein sequence ID" value="QUV94319.1"/>
    <property type="molecule type" value="Genomic_DNA"/>
</dbReference>
<dbReference type="InterPro" id="IPR046450">
    <property type="entry name" value="PA_dom_sf"/>
</dbReference>
<evidence type="ECO:0000313" key="8">
    <source>
        <dbReference type="EMBL" id="QUV94319.1"/>
    </source>
</evidence>
<dbReference type="PANTHER" id="PTHR12147">
    <property type="entry name" value="METALLOPEPTIDASE M28 FAMILY MEMBER"/>
    <property type="match status" value="1"/>
</dbReference>
<keyword evidence="6" id="KW-0862">Zinc</keyword>
<dbReference type="InterPro" id="IPR045175">
    <property type="entry name" value="M28_fam"/>
</dbReference>
<dbReference type="PANTHER" id="PTHR12147:SF56">
    <property type="entry name" value="AMINOPEPTIDASE YDR415C-RELATED"/>
    <property type="match status" value="1"/>
</dbReference>
<dbReference type="Gene3D" id="3.50.30.30">
    <property type="match status" value="1"/>
</dbReference>
<dbReference type="RefSeq" id="WP_211422620.1">
    <property type="nucleotide sequence ID" value="NZ_CP072642.1"/>
</dbReference>
<proteinExistence type="predicted"/>
<gene>
    <name evidence="8" type="ORF">J8C05_02390</name>
</gene>
<dbReference type="Gene3D" id="3.40.630.10">
    <property type="entry name" value="Zn peptidases"/>
    <property type="match status" value="1"/>
</dbReference>
<keyword evidence="5" id="KW-0378">Hydrolase</keyword>
<sequence>MKTLRMGVAGWWLLWLVIQIGMPVRATETVTVPAEVRAIVARIQPATLRAHTELLSDDLFEGRAPGTRGGLLTAKYIAAQFQTSGLEPLGGSYFQNVPIVNLRAIPTTMTFRAASGATVELTYGTEFTAQSGECLPEVRFDDVPVVFAGYGIVAPEYDWNDYKDVDVRGKIVMLLVNDPGLHNPSIFQGRTLTYYGRWTYKYEEAARQGARGVLLIHTTESATYPWQVVQSSNTGTRSELVRDANSPPVVALKSWITDDAAVRIARLGGKRLATLIEQAERRDFRPVPLDTTLSLHLKSEVSTLESPNVVGWLPGRDEKLRDECVVVTAHYDHFGVKEDPASGQRLIYRGALDNASGVAALLAMAEALGKSDWRPRRSVLFLSVTAEEQGLLGAQYYCEHPLIPLEKTAANINLDEVNVFGRTRDFVPLGAERSTLGKTIDALAKLEGLVMKPDPFPQNGSFFRSDHFCFAKAGVPCLSLNFGVEVEGKPEGWGKQRFDTYVRRDYHQPTDTIQEDWDFRGAAQHAQFALLIVATVADDPAMPDWLPGEAFQRRKT</sequence>